<protein>
    <submittedName>
        <fullName evidence="1">5223_t:CDS:1</fullName>
    </submittedName>
</protein>
<reference evidence="1" key="1">
    <citation type="submission" date="2021-06" db="EMBL/GenBank/DDBJ databases">
        <authorList>
            <person name="Kallberg Y."/>
            <person name="Tangrot J."/>
            <person name="Rosling A."/>
        </authorList>
    </citation>
    <scope>NUCLEOTIDE SEQUENCE</scope>
    <source>
        <strain evidence="1">28 12/20/2015</strain>
    </source>
</reference>
<name>A0ACA9LL22_9GLOM</name>
<evidence type="ECO:0000313" key="1">
    <source>
        <dbReference type="EMBL" id="CAG8533772.1"/>
    </source>
</evidence>
<gene>
    <name evidence="1" type="ORF">SPELUC_LOCUS4487</name>
</gene>
<dbReference type="Proteomes" id="UP000789366">
    <property type="component" value="Unassembled WGS sequence"/>
</dbReference>
<accession>A0ACA9LL22</accession>
<keyword evidence="2" id="KW-1185">Reference proteome</keyword>
<proteinExistence type="predicted"/>
<comment type="caution">
    <text evidence="1">The sequence shown here is derived from an EMBL/GenBank/DDBJ whole genome shotgun (WGS) entry which is preliminary data.</text>
</comment>
<evidence type="ECO:0000313" key="2">
    <source>
        <dbReference type="Proteomes" id="UP000789366"/>
    </source>
</evidence>
<sequence>MASNNIEPYPGYSDKFTTWSYAEFLVTQRNKILMLPPFSNEWFHLDGRWVNRFLVEAKNLDPDNFNNIGAPVCYIMIGVFGPSPTRVRSERANKTFQIYWEEIIYERKEMQTNRIHLSTSMDLLVKALFSEEDWIELTKKPLLPSVEYEVGKELAKYMKENLTELRQEIMCNFLKEGEVYDPKEHYLKEWIQLTLRHLCNLYENPSAPLCREQYEDWFTVNLFGICIDFLMRHPRMSTDTKRTDAPSTASANRKNRIRQFKQRKLTGRKIDGIIHHPTYNLELAAIEAAKSFVNYGDKKYLTEYFKMPKTLKDILVDMIRTRQCANEKVNQLVAIGILHFRYNIQFARLWYAGGSVCIFSRDDVYSISDHFSRAGILDFLKFLKAIVRSQIIIENNLKILGLIEQKTYQKEDFEEKDLISEILNDGQDVRRTTPKDIIKVDCFSTPNKRKSGSIKTKKVQNKRRMT</sequence>
<dbReference type="EMBL" id="CAJVPW010004024">
    <property type="protein sequence ID" value="CAG8533772.1"/>
    <property type="molecule type" value="Genomic_DNA"/>
</dbReference>
<organism evidence="1 2">
    <name type="scientific">Cetraspora pellucida</name>
    <dbReference type="NCBI Taxonomy" id="1433469"/>
    <lineage>
        <taxon>Eukaryota</taxon>
        <taxon>Fungi</taxon>
        <taxon>Fungi incertae sedis</taxon>
        <taxon>Mucoromycota</taxon>
        <taxon>Glomeromycotina</taxon>
        <taxon>Glomeromycetes</taxon>
        <taxon>Diversisporales</taxon>
        <taxon>Gigasporaceae</taxon>
        <taxon>Cetraspora</taxon>
    </lineage>
</organism>